<feature type="region of interest" description="Disordered" evidence="1">
    <location>
        <begin position="1"/>
        <end position="25"/>
    </location>
</feature>
<keyword evidence="2" id="KW-0472">Membrane</keyword>
<sequence length="152" mass="16104">MPFEPSSRTPRMPGNGCQSGQPPDSRGDGFAGGCLTLIALLIEIPVAFLLALTLGIRGWGRADERAGTPPMDWVPILWLGGFTLAVLVIAGIVLYLAHPFAGAVQLLIAAIALIFTITAWHEQYERAHPPPLPTCPTRAGVPCAPSNLVTDQ</sequence>
<dbReference type="Pfam" id="PF19747">
    <property type="entry name" value="DUF6234"/>
    <property type="match status" value="1"/>
</dbReference>
<feature type="transmembrane region" description="Helical" evidence="2">
    <location>
        <begin position="103"/>
        <end position="120"/>
    </location>
</feature>
<protein>
    <submittedName>
        <fullName evidence="4">DUF6234 family protein</fullName>
    </submittedName>
</protein>
<keyword evidence="5" id="KW-1185">Reference proteome</keyword>
<evidence type="ECO:0000313" key="5">
    <source>
        <dbReference type="Proteomes" id="UP001595855"/>
    </source>
</evidence>
<gene>
    <name evidence="4" type="ORF">ACFPRC_00415</name>
</gene>
<proteinExistence type="predicted"/>
<evidence type="ECO:0000313" key="4">
    <source>
        <dbReference type="EMBL" id="MFC5013335.1"/>
    </source>
</evidence>
<dbReference type="RefSeq" id="WP_271413797.1">
    <property type="nucleotide sequence ID" value="NZ_BAAATN010000014.1"/>
</dbReference>
<reference evidence="5" key="1">
    <citation type="journal article" date="2019" name="Int. J. Syst. Evol. Microbiol.">
        <title>The Global Catalogue of Microorganisms (GCM) 10K type strain sequencing project: providing services to taxonomists for standard genome sequencing and annotation.</title>
        <authorList>
            <consortium name="The Broad Institute Genomics Platform"/>
            <consortium name="The Broad Institute Genome Sequencing Center for Infectious Disease"/>
            <person name="Wu L."/>
            <person name="Ma J."/>
        </authorList>
    </citation>
    <scope>NUCLEOTIDE SEQUENCE [LARGE SCALE GENOMIC DNA]</scope>
    <source>
        <strain evidence="5">CGMCC 4.1542</strain>
    </source>
</reference>
<comment type="caution">
    <text evidence="4">The sequence shown here is derived from an EMBL/GenBank/DDBJ whole genome shotgun (WGS) entry which is preliminary data.</text>
</comment>
<dbReference type="Proteomes" id="UP001595855">
    <property type="component" value="Unassembled WGS sequence"/>
</dbReference>
<keyword evidence="2" id="KW-1133">Transmembrane helix</keyword>
<organism evidence="4 5">
    <name type="scientific">Streptomyces lienomycini</name>
    <dbReference type="NCBI Taxonomy" id="284035"/>
    <lineage>
        <taxon>Bacteria</taxon>
        <taxon>Bacillati</taxon>
        <taxon>Actinomycetota</taxon>
        <taxon>Actinomycetes</taxon>
        <taxon>Kitasatosporales</taxon>
        <taxon>Streptomycetaceae</taxon>
        <taxon>Streptomyces</taxon>
    </lineage>
</organism>
<feature type="domain" description="DUF6234" evidence="3">
    <location>
        <begin position="32"/>
        <end position="144"/>
    </location>
</feature>
<feature type="transmembrane region" description="Helical" evidence="2">
    <location>
        <begin position="30"/>
        <end position="55"/>
    </location>
</feature>
<evidence type="ECO:0000256" key="1">
    <source>
        <dbReference type="SAM" id="MobiDB-lite"/>
    </source>
</evidence>
<evidence type="ECO:0000256" key="2">
    <source>
        <dbReference type="SAM" id="Phobius"/>
    </source>
</evidence>
<dbReference type="EMBL" id="JBHSJO010000001">
    <property type="protein sequence ID" value="MFC5013335.1"/>
    <property type="molecule type" value="Genomic_DNA"/>
</dbReference>
<evidence type="ECO:0000259" key="3">
    <source>
        <dbReference type="Pfam" id="PF19747"/>
    </source>
</evidence>
<feature type="transmembrane region" description="Helical" evidence="2">
    <location>
        <begin position="76"/>
        <end position="97"/>
    </location>
</feature>
<dbReference type="InterPro" id="IPR046201">
    <property type="entry name" value="DUF6234"/>
</dbReference>
<name>A0ABV9WJ89_9ACTN</name>
<accession>A0ABV9WJ89</accession>
<keyword evidence="2" id="KW-0812">Transmembrane</keyword>